<dbReference type="Proteomes" id="UP000694872">
    <property type="component" value="Unplaced"/>
</dbReference>
<feature type="non-terminal residue" evidence="1">
    <location>
        <position position="303"/>
    </location>
</feature>
<dbReference type="RefSeq" id="XP_013170164.1">
    <property type="nucleotide sequence ID" value="XM_013314710.1"/>
</dbReference>
<organism evidence="1">
    <name type="scientific">Papilio xuthus</name>
    <name type="common">Asian swallowtail butterfly</name>
    <dbReference type="NCBI Taxonomy" id="66420"/>
    <lineage>
        <taxon>Eukaryota</taxon>
        <taxon>Metazoa</taxon>
        <taxon>Ecdysozoa</taxon>
        <taxon>Arthropoda</taxon>
        <taxon>Hexapoda</taxon>
        <taxon>Insecta</taxon>
        <taxon>Pterygota</taxon>
        <taxon>Neoptera</taxon>
        <taxon>Endopterygota</taxon>
        <taxon>Lepidoptera</taxon>
        <taxon>Glossata</taxon>
        <taxon>Ditrysia</taxon>
        <taxon>Papilionoidea</taxon>
        <taxon>Papilionidae</taxon>
        <taxon>Papilioninae</taxon>
        <taxon>Papilio</taxon>
    </lineage>
</organism>
<dbReference type="AlphaFoldDB" id="A0AAJ7EB79"/>
<protein>
    <submittedName>
        <fullName evidence="1">EF-hand domain-containing family member B-like</fullName>
    </submittedName>
</protein>
<reference evidence="1" key="1">
    <citation type="submission" date="2025-08" db="UniProtKB">
        <authorList>
            <consortium name="RefSeq"/>
        </authorList>
    </citation>
    <scope>IDENTIFICATION</scope>
</reference>
<accession>A0AAJ7EB79</accession>
<evidence type="ECO:0000313" key="1">
    <source>
        <dbReference type="RefSeq" id="XP_013170164.1"/>
    </source>
</evidence>
<sequence length="303" mass="34093">MPVDCQRSTTGGKGNLGMFYDRSPKICAAGLPTQQPDNRIVDNLQHYLVKDEVDSLISDAIMPPEVPRPLPPLRRPIPLDMRNAGIYGEGANIINPPNKTKFRALVEDFKDTSYSSYWKKALGKVQDPIPMLPEGLDVYNTTFGRKLHDQETLYDVVFPKVPLEDKTSVSGFPAAQIDRKYCTPPFNPDLTYGHRSYIDKRGIQVKTCLTDDNVVVGNGNRTVLNTIQSTYKEFYNARPGKVLAPNNNINEVPDGYSFGILSKPDNLKECLSICEINPECEFYRKCLAHLNTVRKCMSTRFLP</sequence>
<dbReference type="KEGG" id="pxu:106119649"/>
<gene>
    <name evidence="1" type="primary">LOC106119649</name>
</gene>
<name>A0AAJ7EB79_PAPXU</name>
<proteinExistence type="predicted"/>
<dbReference type="GeneID" id="106119649"/>